<feature type="region of interest" description="Disordered" evidence="1">
    <location>
        <begin position="22"/>
        <end position="52"/>
    </location>
</feature>
<evidence type="ECO:0000313" key="2">
    <source>
        <dbReference type="EMBL" id="KAE8965610.1"/>
    </source>
</evidence>
<comment type="caution">
    <text evidence="2">The sequence shown here is derived from an EMBL/GenBank/DDBJ whole genome shotgun (WGS) entry which is preliminary data.</text>
</comment>
<dbReference type="AlphaFoldDB" id="A0A6A3H8Q8"/>
<evidence type="ECO:0000256" key="1">
    <source>
        <dbReference type="SAM" id="MobiDB-lite"/>
    </source>
</evidence>
<reference evidence="2 3" key="1">
    <citation type="submission" date="2018-09" db="EMBL/GenBank/DDBJ databases">
        <title>Genomic investigation of the strawberry pathogen Phytophthora fragariae indicates pathogenicity is determined by transcriptional variation in three key races.</title>
        <authorList>
            <person name="Adams T.M."/>
            <person name="Armitage A.D."/>
            <person name="Sobczyk M.K."/>
            <person name="Bates H.J."/>
            <person name="Dunwell J.M."/>
            <person name="Nellist C.F."/>
            <person name="Harrison R.J."/>
        </authorList>
    </citation>
    <scope>NUCLEOTIDE SEQUENCE [LARGE SCALE GENOMIC DNA]</scope>
    <source>
        <strain evidence="2 3">SCRP245</strain>
    </source>
</reference>
<accession>A0A6A3H8Q8</accession>
<feature type="non-terminal residue" evidence="2">
    <location>
        <position position="587"/>
    </location>
</feature>
<dbReference type="Proteomes" id="UP000460718">
    <property type="component" value="Unassembled WGS sequence"/>
</dbReference>
<proteinExistence type="predicted"/>
<gene>
    <name evidence="2" type="ORF">PF011_g28223</name>
</gene>
<name>A0A6A3H8Q8_9STRA</name>
<protein>
    <submittedName>
        <fullName evidence="2">Uncharacterized protein</fullName>
    </submittedName>
</protein>
<evidence type="ECO:0000313" key="3">
    <source>
        <dbReference type="Proteomes" id="UP000460718"/>
    </source>
</evidence>
<sequence length="587" mass="62888">MRRIGARQAKAHDFQHCLGFGHVRKAPEPGARGSATSRPALEPQSRPTVAGSLPIKADEGARWPMAKQLGGGHSAQRAFSWPAAAATAAHPSHRNRAVVEKRREVSAKALRLRYRVADCSASCLTKPQRTPFAKKQTYGYPGYNHHLSLCRCKSKRVVPCRYRAHNHMLAATTDFSPAPQPARSPWGPGVGVGGALFATFALGFTEGCLEVGRRPIPLPFALRFAAANVLPSAVWSSVPARHVAAASGVPLSALVSDAEVAGPRSAAVGKRLVLIKSVRALRLAAGSYGLAWSLWRVHSHGTFSSNNSTEQATQLGERVVRLAPVNSPLSRASRRAHGDQHFVTVPVSKESRKHQTVDREMETVDWEKVGIQVQVGAENAERTKVKVIEVELSDAEATVALAGKLRAKAARDDSSALCSVAVLPPCGPPLPTSITDSFDVCFNPLSAVLTFIASVCYDRGIARVVLVVDEQDGSEALAGVDSLHISASQLVAGLLYRHGISATVLKPQQVDPVDEQVEGQVKTDYQADSGSQVVFFVSKCLETGRCTARRLVEHGLVTQQNACFIVDESLRGQNVPNGELQAQSALL</sequence>
<organism evidence="2 3">
    <name type="scientific">Phytophthora fragariae</name>
    <dbReference type="NCBI Taxonomy" id="53985"/>
    <lineage>
        <taxon>Eukaryota</taxon>
        <taxon>Sar</taxon>
        <taxon>Stramenopiles</taxon>
        <taxon>Oomycota</taxon>
        <taxon>Peronosporomycetes</taxon>
        <taxon>Peronosporales</taxon>
        <taxon>Peronosporaceae</taxon>
        <taxon>Phytophthora</taxon>
    </lineage>
</organism>
<dbReference type="EMBL" id="QXFW01004463">
    <property type="protein sequence ID" value="KAE8965610.1"/>
    <property type="molecule type" value="Genomic_DNA"/>
</dbReference>